<accession>A5E306</accession>
<dbReference type="Pfam" id="PF00687">
    <property type="entry name" value="Ribosomal_L1"/>
    <property type="match status" value="1"/>
</dbReference>
<evidence type="ECO:0000256" key="2">
    <source>
        <dbReference type="ARBA" id="ARBA00022980"/>
    </source>
</evidence>
<evidence type="ECO:0000313" key="6">
    <source>
        <dbReference type="Proteomes" id="UP000001996"/>
    </source>
</evidence>
<dbReference type="InParanoid" id="A5E306"/>
<keyword evidence="2" id="KW-0689">Ribosomal protein</keyword>
<dbReference type="FunCoup" id="A5E306">
    <property type="interactions" value="277"/>
</dbReference>
<dbReference type="InterPro" id="IPR023674">
    <property type="entry name" value="Ribosomal_uL1-like"/>
</dbReference>
<dbReference type="AlphaFoldDB" id="A5E306"/>
<dbReference type="OrthoDB" id="1747252at2759"/>
<feature type="compositionally biased region" description="Basic and acidic residues" evidence="4">
    <location>
        <begin position="46"/>
        <end position="61"/>
    </location>
</feature>
<dbReference type="EMBL" id="CH981528">
    <property type="protein sequence ID" value="EDK45814.1"/>
    <property type="molecule type" value="Genomic_DNA"/>
</dbReference>
<dbReference type="GeneID" id="5232123"/>
<dbReference type="GO" id="GO:0003723">
    <property type="term" value="F:RNA binding"/>
    <property type="evidence" value="ECO:0007669"/>
    <property type="project" value="InterPro"/>
</dbReference>
<evidence type="ECO:0000256" key="1">
    <source>
        <dbReference type="ARBA" id="ARBA00010531"/>
    </source>
</evidence>
<gene>
    <name evidence="5" type="ORF">LELG_03993</name>
</gene>
<evidence type="ECO:0000313" key="5">
    <source>
        <dbReference type="EMBL" id="EDK45814.1"/>
    </source>
</evidence>
<dbReference type="KEGG" id="lel:PVL30_004813"/>
<proteinExistence type="inferred from homology"/>
<name>A5E306_LODEL</name>
<evidence type="ECO:0008006" key="7">
    <source>
        <dbReference type="Google" id="ProtNLM"/>
    </source>
</evidence>
<dbReference type="PANTHER" id="PTHR36427:SF3">
    <property type="entry name" value="LARGE RIBOSOMAL SUBUNIT PROTEIN UL1M"/>
    <property type="match status" value="1"/>
</dbReference>
<dbReference type="Proteomes" id="UP000001996">
    <property type="component" value="Unassembled WGS sequence"/>
</dbReference>
<dbReference type="GO" id="GO:0006412">
    <property type="term" value="P:translation"/>
    <property type="evidence" value="ECO:0007669"/>
    <property type="project" value="InterPro"/>
</dbReference>
<sequence>MLVRLMLLPIRQPTISPLRSTPRLAAAITNAATTTTFTQSRSIVHQSKEDKAQQIQDRNKEKKKKLREELKMKALDEPINHPLHMSIAEALNTIRSFEVGKPVDKSNISCNIYVRQEQGATPINCMLEVPHPVNVRTKPLVFTTQQQVIDDLSPHMNPEHIGGKDLVNKFLSQELSPSDFTHGFATSEFESQLKPLGRILGPLGLIPTKKKGTVIDDASEILNVLRAFRIRQRDGTISFVAGNCTFSDQQVMENLKAISDAIHAQIDPKAVKKTKLGYCYIRSANSPGLVIDF</sequence>
<evidence type="ECO:0000256" key="3">
    <source>
        <dbReference type="ARBA" id="ARBA00023274"/>
    </source>
</evidence>
<dbReference type="InterPro" id="IPR028364">
    <property type="entry name" value="Ribosomal_uL1/biogenesis"/>
</dbReference>
<keyword evidence="3" id="KW-0687">Ribonucleoprotein</keyword>
<dbReference type="HOGENOM" id="CLU_062853_1_1_1"/>
<organism evidence="5 6">
    <name type="scientific">Lodderomyces elongisporus (strain ATCC 11503 / CBS 2605 / JCM 1781 / NBRC 1676 / NRRL YB-4239)</name>
    <name type="common">Yeast</name>
    <name type="synonym">Saccharomyces elongisporus</name>
    <dbReference type="NCBI Taxonomy" id="379508"/>
    <lineage>
        <taxon>Eukaryota</taxon>
        <taxon>Fungi</taxon>
        <taxon>Dikarya</taxon>
        <taxon>Ascomycota</taxon>
        <taxon>Saccharomycotina</taxon>
        <taxon>Pichiomycetes</taxon>
        <taxon>Debaryomycetaceae</taxon>
        <taxon>Candida/Lodderomyces clade</taxon>
        <taxon>Lodderomyces</taxon>
    </lineage>
</organism>
<dbReference type="SUPFAM" id="SSF56808">
    <property type="entry name" value="Ribosomal protein L1"/>
    <property type="match status" value="1"/>
</dbReference>
<dbReference type="Gene3D" id="3.40.50.790">
    <property type="match status" value="1"/>
</dbReference>
<dbReference type="PIRSF" id="PIRSF002155">
    <property type="entry name" value="Ribosomal_L1"/>
    <property type="match status" value="1"/>
</dbReference>
<dbReference type="InterPro" id="IPR016095">
    <property type="entry name" value="Ribosomal_uL1_3-a/b-sand"/>
</dbReference>
<dbReference type="OMA" id="KTHFKIW"/>
<dbReference type="GO" id="GO:0005762">
    <property type="term" value="C:mitochondrial large ribosomal subunit"/>
    <property type="evidence" value="ECO:0007669"/>
    <property type="project" value="TreeGrafter"/>
</dbReference>
<evidence type="ECO:0000256" key="4">
    <source>
        <dbReference type="SAM" id="MobiDB-lite"/>
    </source>
</evidence>
<dbReference type="InterPro" id="IPR002143">
    <property type="entry name" value="Ribosomal_uL1"/>
</dbReference>
<protein>
    <recommendedName>
        <fullName evidence="7">Ribosomal protein L1</fullName>
    </recommendedName>
</protein>
<reference evidence="5 6" key="1">
    <citation type="journal article" date="2009" name="Nature">
        <title>Evolution of pathogenicity and sexual reproduction in eight Candida genomes.</title>
        <authorList>
            <person name="Butler G."/>
            <person name="Rasmussen M.D."/>
            <person name="Lin M.F."/>
            <person name="Santos M.A."/>
            <person name="Sakthikumar S."/>
            <person name="Munro C.A."/>
            <person name="Rheinbay E."/>
            <person name="Grabherr M."/>
            <person name="Forche A."/>
            <person name="Reedy J.L."/>
            <person name="Agrafioti I."/>
            <person name="Arnaud M.B."/>
            <person name="Bates S."/>
            <person name="Brown A.J."/>
            <person name="Brunke S."/>
            <person name="Costanzo M.C."/>
            <person name="Fitzpatrick D.A."/>
            <person name="de Groot P.W."/>
            <person name="Harris D."/>
            <person name="Hoyer L.L."/>
            <person name="Hube B."/>
            <person name="Klis F.M."/>
            <person name="Kodira C."/>
            <person name="Lennard N."/>
            <person name="Logue M.E."/>
            <person name="Martin R."/>
            <person name="Neiman A.M."/>
            <person name="Nikolaou E."/>
            <person name="Quail M.A."/>
            <person name="Quinn J."/>
            <person name="Santos M.C."/>
            <person name="Schmitzberger F.F."/>
            <person name="Sherlock G."/>
            <person name="Shah P."/>
            <person name="Silverstein K.A."/>
            <person name="Skrzypek M.S."/>
            <person name="Soll D."/>
            <person name="Staggs R."/>
            <person name="Stansfield I."/>
            <person name="Stumpf M.P."/>
            <person name="Sudbery P.E."/>
            <person name="Srikantha T."/>
            <person name="Zeng Q."/>
            <person name="Berman J."/>
            <person name="Berriman M."/>
            <person name="Heitman J."/>
            <person name="Gow N.A."/>
            <person name="Lorenz M.C."/>
            <person name="Birren B.W."/>
            <person name="Kellis M."/>
            <person name="Cuomo C.A."/>
        </authorList>
    </citation>
    <scope>NUCLEOTIDE SEQUENCE [LARGE SCALE GENOMIC DNA]</scope>
    <source>
        <strain evidence="6">ATCC 11503 / BCRC 21390 / CBS 2605 / JCM 1781 / NBRC 1676 / NRRL YB-4239</strain>
    </source>
</reference>
<dbReference type="PANTHER" id="PTHR36427">
    <property type="entry name" value="54S RIBOSOMAL PROTEIN L1, MITOCHONDRIAL"/>
    <property type="match status" value="1"/>
</dbReference>
<dbReference type="GO" id="GO:0003735">
    <property type="term" value="F:structural constituent of ribosome"/>
    <property type="evidence" value="ECO:0007669"/>
    <property type="project" value="InterPro"/>
</dbReference>
<comment type="similarity">
    <text evidence="1">Belongs to the universal ribosomal protein uL1 family.</text>
</comment>
<dbReference type="CDD" id="cd00403">
    <property type="entry name" value="Ribosomal_L1"/>
    <property type="match status" value="1"/>
</dbReference>
<dbReference type="STRING" id="379508.A5E306"/>
<keyword evidence="6" id="KW-1185">Reference proteome</keyword>
<dbReference type="Gene3D" id="3.30.190.20">
    <property type="match status" value="1"/>
</dbReference>
<dbReference type="eggNOG" id="KOG1569">
    <property type="taxonomic scope" value="Eukaryota"/>
</dbReference>
<feature type="region of interest" description="Disordered" evidence="4">
    <location>
        <begin position="39"/>
        <end position="61"/>
    </location>
</feature>